<reference evidence="1" key="1">
    <citation type="submission" date="2013-10" db="EMBL/GenBank/DDBJ databases">
        <title>Draft genome sequence of Clostridium botulinum type B strain Osaka05.</title>
        <authorList>
            <person name="Sakaguchi Y."/>
            <person name="Hosomi K."/>
            <person name="Uchiyama J."/>
            <person name="Ogura Y."/>
            <person name="Sakaguchi M."/>
            <person name="Kohda T."/>
            <person name="Mukamoto M."/>
            <person name="Misawa N."/>
            <person name="Matsuzaki S."/>
            <person name="Hayashi T."/>
            <person name="Kozaki S."/>
        </authorList>
    </citation>
    <scope>NUCLEOTIDE SEQUENCE</scope>
    <source>
        <strain evidence="1">Osaka05</strain>
    </source>
</reference>
<name>A0A060N8U6_CLOBO</name>
<dbReference type="Proteomes" id="UP000054164">
    <property type="component" value="Unassembled WGS sequence"/>
</dbReference>
<dbReference type="RefSeq" id="WP_030032027.1">
    <property type="nucleotide sequence ID" value="NZ_BA000058.1"/>
</dbReference>
<dbReference type="PROSITE" id="PS51257">
    <property type="entry name" value="PROKAR_LIPOPROTEIN"/>
    <property type="match status" value="1"/>
</dbReference>
<dbReference type="HOGENOM" id="CLU_2859706_0_0_9"/>
<protein>
    <submittedName>
        <fullName evidence="1">Uncharacterized protein</fullName>
    </submittedName>
</protein>
<gene>
    <name evidence="1" type="ORF">CBO05P1_219</name>
</gene>
<dbReference type="EMBL" id="BA000058">
    <property type="protein sequence ID" value="BAO04938.1"/>
    <property type="molecule type" value="Genomic_DNA"/>
</dbReference>
<sequence length="64" mass="6596">MGNTKIIITMGGMAVGSCLIEKLCTALGKQDIAQSISVVTISLMGVTVATTAFKLLDTVSSCMK</sequence>
<evidence type="ECO:0000313" key="1">
    <source>
        <dbReference type="EMBL" id="BAO04938.1"/>
    </source>
</evidence>
<dbReference type="AlphaFoldDB" id="A0A060N8U6"/>
<proteinExistence type="predicted"/>
<accession>A0A060N8U6</accession>
<organism evidence="1">
    <name type="scientific">Clostridium botulinum B str. Osaka05</name>
    <dbReference type="NCBI Taxonomy" id="1407017"/>
    <lineage>
        <taxon>Bacteria</taxon>
        <taxon>Bacillati</taxon>
        <taxon>Bacillota</taxon>
        <taxon>Clostridia</taxon>
        <taxon>Eubacteriales</taxon>
        <taxon>Clostridiaceae</taxon>
        <taxon>Clostridium</taxon>
    </lineage>
</organism>